<dbReference type="Proteomes" id="UP000245942">
    <property type="component" value="Unassembled WGS sequence"/>
</dbReference>
<reference evidence="1 2" key="1">
    <citation type="journal article" date="2018" name="Mol. Biol. Evol.">
        <title>Broad Genomic Sampling Reveals a Smut Pathogenic Ancestry of the Fungal Clade Ustilaginomycotina.</title>
        <authorList>
            <person name="Kijpornyongpan T."/>
            <person name="Mondo S.J."/>
            <person name="Barry K."/>
            <person name="Sandor L."/>
            <person name="Lee J."/>
            <person name="Lipzen A."/>
            <person name="Pangilinan J."/>
            <person name="LaButti K."/>
            <person name="Hainaut M."/>
            <person name="Henrissat B."/>
            <person name="Grigoriev I.V."/>
            <person name="Spatafora J.W."/>
            <person name="Aime M.C."/>
        </authorList>
    </citation>
    <scope>NUCLEOTIDE SEQUENCE [LARGE SCALE GENOMIC DNA]</scope>
    <source>
        <strain evidence="1 2">MCA 4718</strain>
    </source>
</reference>
<evidence type="ECO:0000313" key="1">
    <source>
        <dbReference type="EMBL" id="PWN21223.1"/>
    </source>
</evidence>
<protein>
    <submittedName>
        <fullName evidence="1">Uncharacterized protein</fullName>
    </submittedName>
</protein>
<dbReference type="AlphaFoldDB" id="A0A316U9Y9"/>
<evidence type="ECO:0000313" key="2">
    <source>
        <dbReference type="Proteomes" id="UP000245942"/>
    </source>
</evidence>
<dbReference type="EMBL" id="KZ819326">
    <property type="protein sequence ID" value="PWN21223.1"/>
    <property type="molecule type" value="Genomic_DNA"/>
</dbReference>
<accession>A0A316U9Y9</accession>
<dbReference type="RefSeq" id="XP_025348383.1">
    <property type="nucleotide sequence ID" value="XM_025494283.1"/>
</dbReference>
<name>A0A316U9Y9_9BASI</name>
<sequence length="222" mass="25626">MLAPCGEDNATRHGHELCRWKFYCGKFYRCKYYRCKYYRCKYYRCKYCLSSSDVKRSYGTCDYPYAEEEEEDEAIKDFYCYEDNRSRPDATAKAMSTQNAATESIFMPQSCASLAQSVTASNRTSKLSAYKVQSGRTANLSVAQLMSSQSVCRRLLTDAEERRRIGHLTQSSPARKVLNLPEEEGRVTFTTTSLEYELSSLAERTKRPRSIYKREGEKAPFL</sequence>
<organism evidence="1 2">
    <name type="scientific">Pseudomicrostroma glucosiphilum</name>
    <dbReference type="NCBI Taxonomy" id="1684307"/>
    <lineage>
        <taxon>Eukaryota</taxon>
        <taxon>Fungi</taxon>
        <taxon>Dikarya</taxon>
        <taxon>Basidiomycota</taxon>
        <taxon>Ustilaginomycotina</taxon>
        <taxon>Exobasidiomycetes</taxon>
        <taxon>Microstromatales</taxon>
        <taxon>Microstromatales incertae sedis</taxon>
        <taxon>Pseudomicrostroma</taxon>
    </lineage>
</organism>
<dbReference type="GeneID" id="37016017"/>
<gene>
    <name evidence="1" type="ORF">BCV69DRAFT_298994</name>
</gene>
<keyword evidence="2" id="KW-1185">Reference proteome</keyword>
<proteinExistence type="predicted"/>